<organism evidence="1 2">
    <name type="scientific">Adhaeretor mobilis</name>
    <dbReference type="NCBI Taxonomy" id="1930276"/>
    <lineage>
        <taxon>Bacteria</taxon>
        <taxon>Pseudomonadati</taxon>
        <taxon>Planctomycetota</taxon>
        <taxon>Planctomycetia</taxon>
        <taxon>Pirellulales</taxon>
        <taxon>Lacipirellulaceae</taxon>
        <taxon>Adhaeretor</taxon>
    </lineage>
</organism>
<evidence type="ECO:0000313" key="2">
    <source>
        <dbReference type="Proteomes" id="UP000319852"/>
    </source>
</evidence>
<name>A0A517MWI7_9BACT</name>
<reference evidence="1 2" key="1">
    <citation type="submission" date="2019-02" db="EMBL/GenBank/DDBJ databases">
        <title>Deep-cultivation of Planctomycetes and their phenomic and genomic characterization uncovers novel biology.</title>
        <authorList>
            <person name="Wiegand S."/>
            <person name="Jogler M."/>
            <person name="Boedeker C."/>
            <person name="Pinto D."/>
            <person name="Vollmers J."/>
            <person name="Rivas-Marin E."/>
            <person name="Kohn T."/>
            <person name="Peeters S.H."/>
            <person name="Heuer A."/>
            <person name="Rast P."/>
            <person name="Oberbeckmann S."/>
            <person name="Bunk B."/>
            <person name="Jeske O."/>
            <person name="Meyerdierks A."/>
            <person name="Storesund J.E."/>
            <person name="Kallscheuer N."/>
            <person name="Luecker S."/>
            <person name="Lage O.M."/>
            <person name="Pohl T."/>
            <person name="Merkel B.J."/>
            <person name="Hornburger P."/>
            <person name="Mueller R.-W."/>
            <person name="Bruemmer F."/>
            <person name="Labrenz M."/>
            <person name="Spormann A.M."/>
            <person name="Op den Camp H."/>
            <person name="Overmann J."/>
            <person name="Amann R."/>
            <person name="Jetten M.S.M."/>
            <person name="Mascher T."/>
            <person name="Medema M.H."/>
            <person name="Devos D.P."/>
            <person name="Kaster A.-K."/>
            <person name="Ovreas L."/>
            <person name="Rohde M."/>
            <person name="Galperin M.Y."/>
            <person name="Jogler C."/>
        </authorList>
    </citation>
    <scope>NUCLEOTIDE SEQUENCE [LARGE SCALE GENOMIC DNA]</scope>
    <source>
        <strain evidence="1 2">HG15A2</strain>
    </source>
</reference>
<accession>A0A517MWI7</accession>
<dbReference type="Proteomes" id="UP000319852">
    <property type="component" value="Chromosome"/>
</dbReference>
<evidence type="ECO:0000313" key="1">
    <source>
        <dbReference type="EMBL" id="QDS99242.1"/>
    </source>
</evidence>
<dbReference type="AlphaFoldDB" id="A0A517MWI7"/>
<proteinExistence type="predicted"/>
<dbReference type="EMBL" id="CP036263">
    <property type="protein sequence ID" value="QDS99242.1"/>
    <property type="molecule type" value="Genomic_DNA"/>
</dbReference>
<keyword evidence="2" id="KW-1185">Reference proteome</keyword>
<gene>
    <name evidence="1" type="ORF">HG15A2_25640</name>
</gene>
<protein>
    <submittedName>
        <fullName evidence="1">Uncharacterized protein</fullName>
    </submittedName>
</protein>
<sequence length="58" mass="6763">MVRSKYNINADFVRQTYQLLCLRSDKAQALFFINRGLNNPRPVERLVEVCGGNLFDEE</sequence>
<dbReference type="KEGG" id="amob:HG15A2_25640"/>